<feature type="domain" description="BTB" evidence="1">
    <location>
        <begin position="20"/>
        <end position="127"/>
    </location>
</feature>
<evidence type="ECO:0000313" key="2">
    <source>
        <dbReference type="EMBL" id="AVK74458.1"/>
    </source>
</evidence>
<dbReference type="SMART" id="SM00225">
    <property type="entry name" value="BTB"/>
    <property type="match status" value="1"/>
</dbReference>
<dbReference type="Gene3D" id="3.30.710.10">
    <property type="entry name" value="Potassium Channel Kv1.1, Chain A"/>
    <property type="match status" value="1"/>
</dbReference>
<sequence>MDGGNDSGTVDAGEATSHADVITLDVGGTRVTAHRSTLTMTYPDSLLARAFAPDGDPRWRLPRRPDGAFFLDLNPVHFLGVLDVLRHGTTALSTLEPHVERGVALVADYLNMPALAAACTADLGRREIAAAKPARVKTVAVAVIEPDGTLPVVGFDMCDWSACRQVHVLDSWSLVRVRDVVAADVGIEPRRMEVHVCGRRTTGSIRPHAHVALDDYDMPFRQIKWRGSNTKAVAGDARWIVRDMRHVPEGEATTAVAPSGTHVPFEPRAKCIGAVFKRYDCATGTIGKCVVLGVEPDATIESVLPKAISRLDMAGDAQSVCVYREYGLEVKRFDRKKTFAGAYFSIFWLADGDAGNVPPTSAVPKPAHLSSSS</sequence>
<protein>
    <submittedName>
        <fullName evidence="2">BTB incomplete domain containing protein</fullName>
    </submittedName>
</protein>
<accession>A0A2U7U7Q3</accession>
<dbReference type="InterPro" id="IPR003131">
    <property type="entry name" value="T1-type_BTB"/>
</dbReference>
<dbReference type="RefSeq" id="YP_009482727.1">
    <property type="nucleotide sequence ID" value="NC_037667.1"/>
</dbReference>
<dbReference type="InterPro" id="IPR011333">
    <property type="entry name" value="SKP1/BTB/POZ_sf"/>
</dbReference>
<dbReference type="PANTHER" id="PTHR14499">
    <property type="entry name" value="POTASSIUM CHANNEL TETRAMERIZATION DOMAIN-CONTAINING"/>
    <property type="match status" value="1"/>
</dbReference>
<proteinExistence type="predicted"/>
<dbReference type="EMBL" id="MG011689">
    <property type="protein sequence ID" value="AVK74458.1"/>
    <property type="molecule type" value="Genomic_DNA"/>
</dbReference>
<dbReference type="Pfam" id="PF02214">
    <property type="entry name" value="BTB_2"/>
    <property type="match status" value="1"/>
</dbReference>
<dbReference type="GeneID" id="36843599"/>
<dbReference type="Proteomes" id="UP000248852">
    <property type="component" value="Segment"/>
</dbReference>
<reference evidence="2" key="1">
    <citation type="journal article" date="2018" name="Nat. Commun.">
        <title>Diversity and evolution of the emerging Pandoraviridae family.</title>
        <authorList>
            <person name="Legendre M."/>
            <person name="Fabre E."/>
            <person name="Poirot O."/>
            <person name="Jeudy S."/>
            <person name="Lartigue A."/>
            <person name="Alempic J.M."/>
            <person name="Beucher L."/>
            <person name="Philippe N."/>
            <person name="Bertaux L."/>
            <person name="Christo-Foroux E."/>
            <person name="Labadie K."/>
            <person name="Coute Y."/>
            <person name="Abergel C."/>
            <person name="Claverie J.M."/>
        </authorList>
    </citation>
    <scope>NUCLEOTIDE SEQUENCE [LARGE SCALE GENOMIC DNA]</scope>
    <source>
        <strain evidence="2">Quercus</strain>
    </source>
</reference>
<dbReference type="GO" id="GO:0051260">
    <property type="term" value="P:protein homooligomerization"/>
    <property type="evidence" value="ECO:0007669"/>
    <property type="project" value="InterPro"/>
</dbReference>
<dbReference type="KEGG" id="vg:36843599"/>
<evidence type="ECO:0000259" key="1">
    <source>
        <dbReference type="SMART" id="SM00225"/>
    </source>
</evidence>
<name>A0A2U7U7Q3_9VIRU</name>
<dbReference type="InterPro" id="IPR000210">
    <property type="entry name" value="BTB/POZ_dom"/>
</dbReference>
<dbReference type="PANTHER" id="PTHR14499:SF136">
    <property type="entry name" value="GH08630P"/>
    <property type="match status" value="1"/>
</dbReference>
<organism evidence="2">
    <name type="scientific">Pandoravirus quercus</name>
    <dbReference type="NCBI Taxonomy" id="2107709"/>
    <lineage>
        <taxon>Viruses</taxon>
        <taxon>Pandoravirus</taxon>
    </lineage>
</organism>
<dbReference type="SUPFAM" id="SSF54695">
    <property type="entry name" value="POZ domain"/>
    <property type="match status" value="1"/>
</dbReference>
<gene>
    <name evidence="2" type="ORF">pqer_cds_36</name>
</gene>